<dbReference type="Proteomes" id="UP000177122">
    <property type="component" value="Unassembled WGS sequence"/>
</dbReference>
<protein>
    <recommendedName>
        <fullName evidence="5">ParB-like N-terminal domain-containing protein</fullName>
    </recommendedName>
</protein>
<dbReference type="InterPro" id="IPR041468">
    <property type="entry name" value="HTH_ParB/Spo0J"/>
</dbReference>
<dbReference type="EMBL" id="MHLI01000015">
    <property type="protein sequence ID" value="OGZ05221.1"/>
    <property type="molecule type" value="Genomic_DNA"/>
</dbReference>
<dbReference type="Pfam" id="PF23552">
    <property type="entry name" value="ParB_C"/>
    <property type="match status" value="1"/>
</dbReference>
<sequence>MSEFINNAIFWIEVEKIKPNPYQPRKEFDEAHLRDLADSIRQYGVLQPLVVTRSEVELPDGGMVVEYELIAGERRLRASRLAGLLRVPAIIQAVTDPRLKLELAIIENLQREDLNPVDRAISFARLAQEFSLKHTEIAKKVGKSREYVSNTLRLLVLPKEILDALAQGRITEGHARPLMMLTDRKEEQNTLYKEILFKKLTVREAEQIARHIAKERVRSKIPRDPEMELIEKELAETLGTRVSIERRQVGGGKLVIDFFSSDDLRALLDKVHFSEQLSLLRKASTAASDTSKAMKTLEESTPIRISHDEVIPRDGHSFAPFEAPQAPLIPLDDAPDHLDSFQRFSTDISDDEHHEPPGDREAIPEAEGEIKKTDESEDDALYSVSNFSI</sequence>
<dbReference type="Gene3D" id="1.10.10.2830">
    <property type="match status" value="1"/>
</dbReference>
<dbReference type="PANTHER" id="PTHR33375">
    <property type="entry name" value="CHROMOSOME-PARTITIONING PROTEIN PARB-RELATED"/>
    <property type="match status" value="1"/>
</dbReference>
<reference evidence="6 7" key="1">
    <citation type="journal article" date="2016" name="Nat. Commun.">
        <title>Thousands of microbial genomes shed light on interconnected biogeochemical processes in an aquifer system.</title>
        <authorList>
            <person name="Anantharaman K."/>
            <person name="Brown C.T."/>
            <person name="Hug L.A."/>
            <person name="Sharon I."/>
            <person name="Castelle C.J."/>
            <person name="Probst A.J."/>
            <person name="Thomas B.C."/>
            <person name="Singh A."/>
            <person name="Wilkins M.J."/>
            <person name="Karaoz U."/>
            <person name="Brodie E.L."/>
            <person name="Williams K.H."/>
            <person name="Hubbard S.S."/>
            <person name="Banfield J.F."/>
        </authorList>
    </citation>
    <scope>NUCLEOTIDE SEQUENCE [LARGE SCALE GENOMIC DNA]</scope>
</reference>
<feature type="region of interest" description="Disordered" evidence="4">
    <location>
        <begin position="342"/>
        <end position="389"/>
    </location>
</feature>
<dbReference type="InterPro" id="IPR050336">
    <property type="entry name" value="Chromosome_partition/occlusion"/>
</dbReference>
<dbReference type="FunFam" id="3.90.1530.30:FF:000001">
    <property type="entry name" value="Chromosome partitioning protein ParB"/>
    <property type="match status" value="1"/>
</dbReference>
<dbReference type="SUPFAM" id="SSF109709">
    <property type="entry name" value="KorB DNA-binding domain-like"/>
    <property type="match status" value="1"/>
</dbReference>
<feature type="compositionally biased region" description="Basic and acidic residues" evidence="4">
    <location>
        <begin position="351"/>
        <end position="374"/>
    </location>
</feature>
<dbReference type="Pfam" id="PF02195">
    <property type="entry name" value="ParB_N"/>
    <property type="match status" value="1"/>
</dbReference>
<dbReference type="FunFam" id="1.10.10.2830:FF:000001">
    <property type="entry name" value="Chromosome partitioning protein ParB"/>
    <property type="match status" value="1"/>
</dbReference>
<dbReference type="GO" id="GO:0005694">
    <property type="term" value="C:chromosome"/>
    <property type="evidence" value="ECO:0007669"/>
    <property type="project" value="TreeGrafter"/>
</dbReference>
<evidence type="ECO:0000313" key="7">
    <source>
        <dbReference type="Proteomes" id="UP000177122"/>
    </source>
</evidence>
<organism evidence="6 7">
    <name type="scientific">Candidatus Lloydbacteria bacterium RIFCSPHIGHO2_01_FULL_49_22</name>
    <dbReference type="NCBI Taxonomy" id="1798658"/>
    <lineage>
        <taxon>Bacteria</taxon>
        <taxon>Candidatus Lloydiibacteriota</taxon>
    </lineage>
</organism>
<evidence type="ECO:0000313" key="6">
    <source>
        <dbReference type="EMBL" id="OGZ05221.1"/>
    </source>
</evidence>
<evidence type="ECO:0000256" key="3">
    <source>
        <dbReference type="ARBA" id="ARBA00023125"/>
    </source>
</evidence>
<evidence type="ECO:0000256" key="4">
    <source>
        <dbReference type="SAM" id="MobiDB-lite"/>
    </source>
</evidence>
<dbReference type="InterPro" id="IPR057240">
    <property type="entry name" value="ParB_dimer_C"/>
</dbReference>
<dbReference type="SMART" id="SM00470">
    <property type="entry name" value="ParB"/>
    <property type="match status" value="1"/>
</dbReference>
<dbReference type="PANTHER" id="PTHR33375:SF1">
    <property type="entry name" value="CHROMOSOME-PARTITIONING PROTEIN PARB-RELATED"/>
    <property type="match status" value="1"/>
</dbReference>
<dbReference type="AlphaFoldDB" id="A0A1G2CX54"/>
<proteinExistence type="inferred from homology"/>
<keyword evidence="3" id="KW-0238">DNA-binding</keyword>
<dbReference type="Pfam" id="PF17762">
    <property type="entry name" value="HTH_ParB"/>
    <property type="match status" value="1"/>
</dbReference>
<comment type="caution">
    <text evidence="6">The sequence shown here is derived from an EMBL/GenBank/DDBJ whole genome shotgun (WGS) entry which is preliminary data.</text>
</comment>
<evidence type="ECO:0000256" key="1">
    <source>
        <dbReference type="ARBA" id="ARBA00006295"/>
    </source>
</evidence>
<evidence type="ECO:0000256" key="2">
    <source>
        <dbReference type="ARBA" id="ARBA00022829"/>
    </source>
</evidence>
<dbReference type="Gene3D" id="3.90.1530.30">
    <property type="match status" value="1"/>
</dbReference>
<feature type="domain" description="ParB-like N-terminal" evidence="5">
    <location>
        <begin position="10"/>
        <end position="109"/>
    </location>
</feature>
<dbReference type="NCBIfam" id="TIGR00180">
    <property type="entry name" value="parB_part"/>
    <property type="match status" value="1"/>
</dbReference>
<name>A0A1G2CX54_9BACT</name>
<dbReference type="InterPro" id="IPR004437">
    <property type="entry name" value="ParB/RepB/Spo0J"/>
</dbReference>
<gene>
    <name evidence="6" type="ORF">A2845_02780</name>
</gene>
<dbReference type="InterPro" id="IPR036086">
    <property type="entry name" value="ParB/Sulfiredoxin_sf"/>
</dbReference>
<evidence type="ECO:0000259" key="5">
    <source>
        <dbReference type="SMART" id="SM00470"/>
    </source>
</evidence>
<dbReference type="SUPFAM" id="SSF110849">
    <property type="entry name" value="ParB/Sulfiredoxin"/>
    <property type="match status" value="1"/>
</dbReference>
<dbReference type="InterPro" id="IPR003115">
    <property type="entry name" value="ParB_N"/>
</dbReference>
<dbReference type="GO" id="GO:0003677">
    <property type="term" value="F:DNA binding"/>
    <property type="evidence" value="ECO:0007669"/>
    <property type="project" value="UniProtKB-KW"/>
</dbReference>
<dbReference type="CDD" id="cd16393">
    <property type="entry name" value="SPO0J_N"/>
    <property type="match status" value="1"/>
</dbReference>
<dbReference type="GO" id="GO:0007059">
    <property type="term" value="P:chromosome segregation"/>
    <property type="evidence" value="ECO:0007669"/>
    <property type="project" value="UniProtKB-KW"/>
</dbReference>
<accession>A0A1G2CX54</accession>
<comment type="similarity">
    <text evidence="1">Belongs to the ParB family.</text>
</comment>
<keyword evidence="2" id="KW-0159">Chromosome partition</keyword>